<dbReference type="EMBL" id="BSYR01000046">
    <property type="protein sequence ID" value="GMJ06878.1"/>
    <property type="molecule type" value="Genomic_DNA"/>
</dbReference>
<gene>
    <name evidence="2" type="ORF">HRI_004357000</name>
</gene>
<comment type="caution">
    <text evidence="2">The sequence shown here is derived from an EMBL/GenBank/DDBJ whole genome shotgun (WGS) entry which is preliminary data.</text>
</comment>
<feature type="signal peptide" evidence="1">
    <location>
        <begin position="1"/>
        <end position="22"/>
    </location>
</feature>
<feature type="chain" id="PRO_5040905377" evidence="1">
    <location>
        <begin position="23"/>
        <end position="100"/>
    </location>
</feature>
<keyword evidence="1" id="KW-0732">Signal</keyword>
<proteinExistence type="predicted"/>
<reference evidence="2" key="1">
    <citation type="submission" date="2023-05" db="EMBL/GenBank/DDBJ databases">
        <title>Genome and transcriptome analyses reveal genes involved in the formation of fine ridges on petal epidermal cells in Hibiscus trionum.</title>
        <authorList>
            <person name="Koshimizu S."/>
            <person name="Masuda S."/>
            <person name="Ishii T."/>
            <person name="Shirasu K."/>
            <person name="Hoshino A."/>
            <person name="Arita M."/>
        </authorList>
    </citation>
    <scope>NUCLEOTIDE SEQUENCE</scope>
    <source>
        <strain evidence="2">Hamamatsu line</strain>
    </source>
</reference>
<keyword evidence="3" id="KW-1185">Reference proteome</keyword>
<evidence type="ECO:0000313" key="3">
    <source>
        <dbReference type="Proteomes" id="UP001165190"/>
    </source>
</evidence>
<organism evidence="2 3">
    <name type="scientific">Hibiscus trionum</name>
    <name type="common">Flower of an hour</name>
    <dbReference type="NCBI Taxonomy" id="183268"/>
    <lineage>
        <taxon>Eukaryota</taxon>
        <taxon>Viridiplantae</taxon>
        <taxon>Streptophyta</taxon>
        <taxon>Embryophyta</taxon>
        <taxon>Tracheophyta</taxon>
        <taxon>Spermatophyta</taxon>
        <taxon>Magnoliopsida</taxon>
        <taxon>eudicotyledons</taxon>
        <taxon>Gunneridae</taxon>
        <taxon>Pentapetalae</taxon>
        <taxon>rosids</taxon>
        <taxon>malvids</taxon>
        <taxon>Malvales</taxon>
        <taxon>Malvaceae</taxon>
        <taxon>Malvoideae</taxon>
        <taxon>Hibiscus</taxon>
    </lineage>
</organism>
<evidence type="ECO:0000256" key="1">
    <source>
        <dbReference type="SAM" id="SignalP"/>
    </source>
</evidence>
<dbReference type="Proteomes" id="UP001165190">
    <property type="component" value="Unassembled WGS sequence"/>
</dbReference>
<sequence>MTYFLSFCAVFCILLSAETIAARKAPDRQWTVETEEQPMGEAIKPVERESFAKDFDPNRPQFPLIYYSKKDSQSHDIIETDKSFVKDFDPNRPQFLLIYY</sequence>
<evidence type="ECO:0000313" key="2">
    <source>
        <dbReference type="EMBL" id="GMJ06878.1"/>
    </source>
</evidence>
<name>A0A9W7MJG0_HIBTR</name>
<protein>
    <submittedName>
        <fullName evidence="2">Uncharacterized protein</fullName>
    </submittedName>
</protein>
<dbReference type="AlphaFoldDB" id="A0A9W7MJG0"/>
<accession>A0A9W7MJG0</accession>